<dbReference type="SUPFAM" id="SSF54427">
    <property type="entry name" value="NTF2-like"/>
    <property type="match status" value="1"/>
</dbReference>
<dbReference type="AlphaFoldDB" id="A0A0F2TIU6"/>
<reference evidence="1 2" key="1">
    <citation type="submission" date="2015-02" db="EMBL/GenBank/DDBJ databases">
        <authorList>
            <person name="Ju K.-S."/>
            <person name="Doroghazi J.R."/>
            <person name="Metcalf W."/>
        </authorList>
    </citation>
    <scope>NUCLEOTIDE SEQUENCE [LARGE SCALE GENOMIC DNA]</scope>
    <source>
        <strain evidence="1 2">ATCC 31215</strain>
    </source>
</reference>
<dbReference type="OrthoDB" id="1256785at2"/>
<evidence type="ECO:0000313" key="1">
    <source>
        <dbReference type="EMBL" id="KJS62205.1"/>
    </source>
</evidence>
<name>A0A0F2TIU6_STRR3</name>
<dbReference type="Proteomes" id="UP000033699">
    <property type="component" value="Unassembled WGS sequence"/>
</dbReference>
<evidence type="ECO:0000313" key="2">
    <source>
        <dbReference type="Proteomes" id="UP000033699"/>
    </source>
</evidence>
<keyword evidence="2" id="KW-1185">Reference proteome</keyword>
<accession>A0A0F2TIU6</accession>
<dbReference type="Gene3D" id="3.10.450.50">
    <property type="match status" value="1"/>
</dbReference>
<proteinExistence type="predicted"/>
<evidence type="ECO:0008006" key="3">
    <source>
        <dbReference type="Google" id="ProtNLM"/>
    </source>
</evidence>
<sequence>MTATAFRTDVASAMTDLLFTPELALSEAVDRHFAPDYRQRTDGSWADRSEFTAHIAHLRGIVAGGRIQVLEELVQGDLYADRHIIDVDKTDGSTVRVEVYLFGEFAPDGRFRRIEETTLLLQGADSDRTIGSAR</sequence>
<gene>
    <name evidence="1" type="ORF">VM95_10090</name>
</gene>
<dbReference type="PATRIC" id="fig|359131.3.peg.1622"/>
<dbReference type="RefSeq" id="WP_045694321.1">
    <property type="nucleotide sequence ID" value="NZ_JZKH01000015.1"/>
</dbReference>
<dbReference type="EMBL" id="JZKH01000015">
    <property type="protein sequence ID" value="KJS62205.1"/>
    <property type="molecule type" value="Genomic_DNA"/>
</dbReference>
<comment type="caution">
    <text evidence="1">The sequence shown here is derived from an EMBL/GenBank/DDBJ whole genome shotgun (WGS) entry which is preliminary data.</text>
</comment>
<organism evidence="1 2">
    <name type="scientific">Streptomyces rubellomurinus (strain ATCC 31215)</name>
    <dbReference type="NCBI Taxonomy" id="359131"/>
    <lineage>
        <taxon>Bacteria</taxon>
        <taxon>Bacillati</taxon>
        <taxon>Actinomycetota</taxon>
        <taxon>Actinomycetes</taxon>
        <taxon>Kitasatosporales</taxon>
        <taxon>Streptomycetaceae</taxon>
        <taxon>Streptomyces</taxon>
    </lineage>
</organism>
<protein>
    <recommendedName>
        <fullName evidence="3">SnoaL-like domain-containing protein</fullName>
    </recommendedName>
</protein>
<dbReference type="InterPro" id="IPR032710">
    <property type="entry name" value="NTF2-like_dom_sf"/>
</dbReference>